<dbReference type="EMBL" id="FTPS01000001">
    <property type="protein sequence ID" value="SIT74410.1"/>
    <property type="molecule type" value="Genomic_DNA"/>
</dbReference>
<evidence type="ECO:0000313" key="2">
    <source>
        <dbReference type="Proteomes" id="UP000192455"/>
    </source>
</evidence>
<proteinExistence type="predicted"/>
<gene>
    <name evidence="1" type="ORF">SAMN05421849_0152</name>
</gene>
<dbReference type="Gene3D" id="3.40.50.150">
    <property type="entry name" value="Vaccinia Virus protein VP39"/>
    <property type="match status" value="1"/>
</dbReference>
<accession>A0A1R3W8W8</accession>
<dbReference type="AlphaFoldDB" id="A0A1R3W8W8"/>
<dbReference type="InterPro" id="IPR029063">
    <property type="entry name" value="SAM-dependent_MTases_sf"/>
</dbReference>
<name>A0A1R3W8W8_9RHOB</name>
<protein>
    <recommendedName>
        <fullName evidence="3">Methyltransferase domain-containing protein</fullName>
    </recommendedName>
</protein>
<reference evidence="1 2" key="1">
    <citation type="submission" date="2017-01" db="EMBL/GenBank/DDBJ databases">
        <authorList>
            <person name="Mah S.A."/>
            <person name="Swanson W.J."/>
            <person name="Moy G.W."/>
            <person name="Vacquier V.D."/>
        </authorList>
    </citation>
    <scope>NUCLEOTIDE SEQUENCE [LARGE SCALE GENOMIC DNA]</scope>
    <source>
        <strain evidence="1 2">DSM 21219</strain>
    </source>
</reference>
<evidence type="ECO:0000313" key="1">
    <source>
        <dbReference type="EMBL" id="SIT74410.1"/>
    </source>
</evidence>
<evidence type="ECO:0008006" key="3">
    <source>
        <dbReference type="Google" id="ProtNLM"/>
    </source>
</evidence>
<dbReference type="Proteomes" id="UP000192455">
    <property type="component" value="Unassembled WGS sequence"/>
</dbReference>
<keyword evidence="2" id="KW-1185">Reference proteome</keyword>
<organism evidence="1 2">
    <name type="scientific">Pontibaca methylaminivorans</name>
    <dbReference type="NCBI Taxonomy" id="515897"/>
    <lineage>
        <taxon>Bacteria</taxon>
        <taxon>Pseudomonadati</taxon>
        <taxon>Pseudomonadota</taxon>
        <taxon>Alphaproteobacteria</taxon>
        <taxon>Rhodobacterales</taxon>
        <taxon>Roseobacteraceae</taxon>
        <taxon>Pontibaca</taxon>
    </lineage>
</organism>
<sequence length="214" mass="24442">MPYKLTFPDAEADYLRRRYEDARVILEYGSGGSTWLGAQMPGKYVMSVESDRDWAINLQQEIDAAALPSPAVVWHIDIGATGAWGRPVDDSAHERYHRYPLAIWDQPFFRHPDLVLIDGRFRPACLATVCLRVERPVTVLFDDYTDRQKYHVVERFAKPVETVGRMAVFEIKPDDIPKSAMTMVIGLFAQATLASRKTDYRLPPDDYARFLESG</sequence>
<dbReference type="RefSeq" id="WP_076646379.1">
    <property type="nucleotide sequence ID" value="NZ_FTPS01000001.1"/>
</dbReference>
<dbReference type="STRING" id="515897.SAMN05421849_0152"/>